<dbReference type="PANTHER" id="PTHR23282">
    <property type="entry name" value="APICAL ENDOSOMAL GLYCOPROTEIN PRECURSOR"/>
    <property type="match status" value="1"/>
</dbReference>
<dbReference type="PROSITE" id="PS01209">
    <property type="entry name" value="LDLRA_1"/>
    <property type="match status" value="6"/>
</dbReference>
<comment type="caution">
    <text evidence="3">Lacks conserved residue(s) required for the propagation of feature annotation.</text>
</comment>
<organism evidence="9">
    <name type="scientific">Xenopus tropicalis</name>
    <name type="common">Western clawed frog</name>
    <name type="synonym">Silurana tropicalis</name>
    <dbReference type="NCBI Taxonomy" id="8364"/>
    <lineage>
        <taxon>Eukaryota</taxon>
        <taxon>Metazoa</taxon>
        <taxon>Chordata</taxon>
        <taxon>Craniata</taxon>
        <taxon>Vertebrata</taxon>
        <taxon>Euteleostomi</taxon>
        <taxon>Amphibia</taxon>
        <taxon>Batrachia</taxon>
        <taxon>Anura</taxon>
        <taxon>Pipoidea</taxon>
        <taxon>Pipidae</taxon>
        <taxon>Xenopodinae</taxon>
        <taxon>Xenopus</taxon>
        <taxon>Silurana</taxon>
    </lineage>
</organism>
<feature type="disulfide bond" evidence="4">
    <location>
        <begin position="1892"/>
        <end position="1907"/>
    </location>
</feature>
<keyword evidence="5" id="KW-0812">Transmembrane</keyword>
<dbReference type="CDD" id="cd00112">
    <property type="entry name" value="LDLa"/>
    <property type="match status" value="8"/>
</dbReference>
<keyword evidence="3" id="KW-0245">EGF-like domain</keyword>
<dbReference type="PROSITE" id="PS50026">
    <property type="entry name" value="EGF_3"/>
    <property type="match status" value="1"/>
</dbReference>
<dbReference type="InterPro" id="IPR000998">
    <property type="entry name" value="MAM_dom"/>
</dbReference>
<feature type="disulfide bond" evidence="4">
    <location>
        <begin position="1880"/>
        <end position="1898"/>
    </location>
</feature>
<dbReference type="Ensembl" id="ENSXETT00000104303">
    <property type="protein sequence ID" value="ENSXETP00000079440"/>
    <property type="gene ID" value="ENSXETG00000040057"/>
</dbReference>
<dbReference type="PANTHER" id="PTHR23282:SF140">
    <property type="entry name" value="MAM AND LDL-RECEPTOR CLASS A DOMAIN-CONTAINING PROTEIN 1"/>
    <property type="match status" value="1"/>
</dbReference>
<reference evidence="9" key="1">
    <citation type="journal article" date="2010" name="Science">
        <title>The genome of the Western clawed frog Xenopus tropicalis.</title>
        <authorList>
            <person name="Hellsten U."/>
            <person name="Harland R.M."/>
            <person name="Gilchrist M.J."/>
            <person name="Hendrix D."/>
            <person name="Jurka J."/>
            <person name="Kapitonov V."/>
            <person name="Ovcharenko I."/>
            <person name="Putnam N.H."/>
            <person name="Shu S."/>
            <person name="Taher L."/>
            <person name="Blitz I.L."/>
            <person name="Blumberg B."/>
            <person name="Dichmann D.S."/>
            <person name="Dubchak I."/>
            <person name="Amaya E."/>
            <person name="Detter J.C."/>
            <person name="Fletcher R."/>
            <person name="Gerhard D.S."/>
            <person name="Goodstein D."/>
            <person name="Graves T."/>
            <person name="Grigoriev I.V."/>
            <person name="Grimwood J."/>
            <person name="Kawashima T."/>
            <person name="Lindquist E."/>
            <person name="Lucas S.M."/>
            <person name="Mead P.E."/>
            <person name="Mitros T."/>
            <person name="Ogino H."/>
            <person name="Ohta Y."/>
            <person name="Poliakov A.V."/>
            <person name="Pollet N."/>
            <person name="Robert J."/>
            <person name="Salamov A."/>
            <person name="Sater A.K."/>
            <person name="Schmutz J."/>
            <person name="Terry A."/>
            <person name="Vize P.D."/>
            <person name="Warren W.C."/>
            <person name="Wells D."/>
            <person name="Wills A."/>
            <person name="Wilson R.K."/>
            <person name="Zimmerman L.B."/>
            <person name="Zorn A.M."/>
            <person name="Grainger R."/>
            <person name="Grammer T."/>
            <person name="Khokha M.K."/>
            <person name="Richardson P.M."/>
            <person name="Rokhsar D.S."/>
        </authorList>
    </citation>
    <scope>NUCLEOTIDE SEQUENCE [LARGE SCALE GENOMIC DNA]</scope>
    <source>
        <strain evidence="9">Nigerian</strain>
    </source>
</reference>
<name>A0A6I8R0S3_XENTR</name>
<keyword evidence="2 3" id="KW-1015">Disulfide bond</keyword>
<proteinExistence type="predicted"/>
<feature type="domain" description="MAM" evidence="8">
    <location>
        <begin position="1447"/>
        <end position="1603"/>
    </location>
</feature>
<keyword evidence="5" id="KW-1133">Transmembrane helix</keyword>
<dbReference type="InterPro" id="IPR036055">
    <property type="entry name" value="LDL_receptor-like_sf"/>
</dbReference>
<feature type="domain" description="MAM" evidence="8">
    <location>
        <begin position="1017"/>
        <end position="1183"/>
    </location>
</feature>
<dbReference type="PRINTS" id="PR00261">
    <property type="entry name" value="LDLRECEPTOR"/>
</dbReference>
<dbReference type="Pfam" id="PF00057">
    <property type="entry name" value="Ldl_recept_a"/>
    <property type="match status" value="6"/>
</dbReference>
<dbReference type="PROSITE" id="PS50060">
    <property type="entry name" value="MAM_2"/>
    <property type="match status" value="9"/>
</dbReference>
<gene>
    <name evidence="9" type="primary">plxdc2</name>
</gene>
<dbReference type="FunCoup" id="A0A6I8R0S3">
    <property type="interactions" value="233"/>
</dbReference>
<reference evidence="9" key="2">
    <citation type="submission" date="2020-05" db="UniProtKB">
        <authorList>
            <consortium name="Ensembl"/>
        </authorList>
    </citation>
    <scope>IDENTIFICATION</scope>
</reference>
<feature type="domain" description="MAM" evidence="8">
    <location>
        <begin position="61"/>
        <end position="214"/>
    </location>
</feature>
<feature type="domain" description="EGF-like" evidence="7">
    <location>
        <begin position="1950"/>
        <end position="1984"/>
    </location>
</feature>
<evidence type="ECO:0000256" key="3">
    <source>
        <dbReference type="PROSITE-ProRule" id="PRU00076"/>
    </source>
</evidence>
<keyword evidence="5" id="KW-0472">Membrane</keyword>
<evidence type="ECO:0000259" key="7">
    <source>
        <dbReference type="PROSITE" id="PS50026"/>
    </source>
</evidence>
<evidence type="ECO:0000259" key="8">
    <source>
        <dbReference type="PROSITE" id="PS50060"/>
    </source>
</evidence>
<feature type="domain" description="MAM" evidence="8">
    <location>
        <begin position="789"/>
        <end position="953"/>
    </location>
</feature>
<feature type="domain" description="MAM" evidence="8">
    <location>
        <begin position="578"/>
        <end position="742"/>
    </location>
</feature>
<evidence type="ECO:0000256" key="5">
    <source>
        <dbReference type="SAM" id="Phobius"/>
    </source>
</evidence>
<evidence type="ECO:0000256" key="2">
    <source>
        <dbReference type="ARBA" id="ARBA00023157"/>
    </source>
</evidence>
<dbReference type="InParanoid" id="A0A6I8R0S3"/>
<dbReference type="InterPro" id="IPR002172">
    <property type="entry name" value="LDrepeatLR_classA_rpt"/>
</dbReference>
<dbReference type="PROSITE" id="PS00022">
    <property type="entry name" value="EGF_1"/>
    <property type="match status" value="1"/>
</dbReference>
<feature type="domain" description="MAM" evidence="8">
    <location>
        <begin position="1232"/>
        <end position="1393"/>
    </location>
</feature>
<dbReference type="Gene3D" id="2.10.25.10">
    <property type="entry name" value="Laminin"/>
    <property type="match status" value="1"/>
</dbReference>
<dbReference type="SUPFAM" id="SSF49899">
    <property type="entry name" value="Concanavalin A-like lectins/glucanases"/>
    <property type="match status" value="9"/>
</dbReference>
<evidence type="ECO:0000313" key="9">
    <source>
        <dbReference type="Ensembl" id="ENSXETP00000079440"/>
    </source>
</evidence>
<feature type="chain" id="PRO_5030155481" evidence="6">
    <location>
        <begin position="23"/>
        <end position="2157"/>
    </location>
</feature>
<dbReference type="PROSITE" id="PS50068">
    <property type="entry name" value="LDLRA_2"/>
    <property type="match status" value="7"/>
</dbReference>
<dbReference type="Gene3D" id="2.60.120.200">
    <property type="match status" value="9"/>
</dbReference>
<feature type="disulfide bond" evidence="4">
    <location>
        <begin position="1619"/>
        <end position="1637"/>
    </location>
</feature>
<feature type="disulfide bond" evidence="4">
    <location>
        <begin position="1191"/>
        <end position="1203"/>
    </location>
</feature>
<dbReference type="GO" id="GO:0016020">
    <property type="term" value="C:membrane"/>
    <property type="evidence" value="ECO:0007669"/>
    <property type="project" value="InterPro"/>
</dbReference>
<dbReference type="GeneTree" id="ENSGT00940000158809"/>
<feature type="domain" description="MAM" evidence="8">
    <location>
        <begin position="404"/>
        <end position="570"/>
    </location>
</feature>
<feature type="disulfide bond" evidence="4">
    <location>
        <begin position="1430"/>
        <end position="1445"/>
    </location>
</feature>
<dbReference type="InterPro" id="IPR023415">
    <property type="entry name" value="LDLR_class-A_CS"/>
</dbReference>
<keyword evidence="6" id="KW-0732">Signal</keyword>
<feature type="disulfide bond" evidence="4">
    <location>
        <begin position="999"/>
        <end position="1014"/>
    </location>
</feature>
<protein>
    <submittedName>
        <fullName evidence="9">Plexin domain containing 2</fullName>
    </submittedName>
</protein>
<dbReference type="Pfam" id="PF00629">
    <property type="entry name" value="MAM"/>
    <property type="match status" value="9"/>
</dbReference>
<feature type="disulfide bond" evidence="3">
    <location>
        <begin position="1974"/>
        <end position="1983"/>
    </location>
</feature>
<dbReference type="FunFam" id="2.60.120.200:FF:000182">
    <property type="entry name" value="MAM and LDL-receptor class A domain-containing protein 1"/>
    <property type="match status" value="1"/>
</dbReference>
<dbReference type="InterPro" id="IPR000742">
    <property type="entry name" value="EGF"/>
</dbReference>
<accession>A0A6I8R0S3</accession>
<dbReference type="SMART" id="SM00192">
    <property type="entry name" value="LDLa"/>
    <property type="match status" value="9"/>
</dbReference>
<sequence>MLNVCALFLPLVVNNLIAFVQPNELNGFRCSEGSFVPLDNLCDFADQCGDNSDERLCLSYERCDFERDLCGMICDGWHRTNGLANMDPSYDHRANETAQFLAFSSHKDPSDHAVLRSKEFLPTQERAPCQLRFFYFISDLNGTLSVGLERKSQDSITDIWIQESSEENMWRRAVITISSSEKFKVVIQAKAFGKDIASKTIAIDDISFNEGCSSVVDSFPSCDFDESLCGWNVRASAEHVPWTWRRGGTSVSQETGRFIFVEGSNNTLNRSAFLESSVSRISGRSCQFQFSYMTEEDNGFRLLLYSDGKEETLFETWESTQGIWVVQKVSLPGNIKELQLAFEGIIQSQRGSIALDDVRLISCMDLPLMGSNSPEAPSVAGTLCNSAINCDGSAEDSACCRNFSRCDFESGFCDWKPLSADGWTWHITMGRDTKDETLPNKDHTTKSEHGHFLYFSAPSKQENKSSSQLESSFFVKPLSMAAACKIQFWYQLRHTSKLSIFRRPLGYAALQLVGEISGPSTSNWTKATIYVSNCAEETMDPARIILAASLLSPNATVAIDDICLSPECVTASNFTPAAKCDFETDNCGWYEKHNSDSFEWMRQSRINVPPQYEQQAPPRDHTTNKSEGHFMFILKKKSTFSQIAELRSPIFSQAGSGCTMTFWYYNYGLSVGAAEMLLIPNREKKPTVLWRIYYDQGDEWLKGFIQLDRLSEPFQLSFNKINVGFYDGVSAIDDIMFENCSLPPAVERCFGPERFWCKETKACISTLLVCDLTDDCGDGSDEENCNSELQCSLESDLCNWVQDSDDDFDWTRYQGPTPTLDTGPMKDHTYGTAKGHYLYIESSEPQVYQNQAVLLSPEIDAPVNNGNKTCIFRFYYHMFGKQIYSLAVYKRIMRNTRGILLWQAFGNKGNRWLKKTLYIDSNQPFQLMIVGTVGDGFTGDIGIDDLSFLGCSLYRGTLPTWSPAPVETPTVATLPSHNCSANEYVCRSTGQCIPIIKICDFKADCPDNSDEAKCASEYCSFENGSMCQWFQPNSSLRRETVFLWDIGKGSTIHPGEENHRPLRDHTLATEEGSYLYADSSSGEFGHTAHIMTPVISLTGPKCKLAFWTYMNGATVGSLQVLIKFGNVTYEVWSQSGKQGPQWNRAEVFLGTLSYFQIVLRAKRGVSYIGDVTVDDISFENCSPMPTPSKACLADEFMCSNKYCIPKDNLCDYVNDCADNSDEYPFLCNAFLGRCDFEFDFCDWRQNQNDDFDWNLRAGSTPTVGTGPVTDHTLKNPSGYYIFIESSFPHLPTQGAKISGPMISRWSKNCKLLFYFHMFGGGIGTLSVWQMTLSNKEILLLKLTGDQGNFWQKRELTLSSLGEDYYVEFHAKIGINQRGDIALDDIAFTNECFKPPALIAESYNNMPQTELCPPSYLSCNNGKCFRPEQRCNFIDDCGDNTDENDCGTSCTFEEGICGWKNSVADSFDWVLGKHSIQALRPPRDHTIGNEEGHFLFLESSPVGLRGEKAHLKSSKWRESGANCTLVFWYFMSPKATGIIQVLIKTENALSKLWSESEMQDVKWNKVELYLGKLRSFEVIFEGIRTRDFGGGAALDDIEFRNCSILGEEPGKCLTDTDFRCRNKKCIESHLVCDYKPDCEDLSDETNCSEYTSVPGSCNFEYTEDNNPLECGLTQDQDDDFDWSRGDRGMIGLNTDHTPGSGKHFLFINSSLQQEGDIARILTSNDFLVTNGTCRIRFWYYIQGPPDSSTLKLYIVTNHGLNFLYWSAAENTNMRWTYANVILSSNSPYRVAFEAHVGGEQLFDIALDDISFTPDCNMGGPTIPQLECPKDQFTCAYVKECVAIDAKCNGIEDCTDGSDEFSCPTVIPTVTSTQCEKTEMQCADRKCLPAMMWCDGVPDCPMGEDEHNCTSDVCLGSGSLLCLPTNTCIHVSQRCDGKPDCPYFNADESSCKVCPNGYCKNAGVCILENDVPLCRCPKQWKGNRCHLSAIKVPPKTTEDNDSGVWIGMGIGLTCLFAELLVAFLCCFCKRKQKENIGSGFSNPVYGGNITSQKEINDPVCSKVQVSVYPWKTSQEMCLTQSTQSSPEWMKLFRLTHTCIATDGSDSQWIRTGQVLGKTSLTCSLKVQMKMAQKLRRILITSTTHPEHMDHWILLVGIYG</sequence>
<evidence type="ECO:0000256" key="1">
    <source>
        <dbReference type="ARBA" id="ARBA00022737"/>
    </source>
</evidence>
<dbReference type="SMART" id="SM00137">
    <property type="entry name" value="MAM"/>
    <property type="match status" value="9"/>
</dbReference>
<feature type="disulfide bond" evidence="4">
    <location>
        <begin position="770"/>
        <end position="785"/>
    </location>
</feature>
<feature type="disulfide bond" evidence="4">
    <location>
        <begin position="1418"/>
        <end position="1436"/>
    </location>
</feature>
<dbReference type="CDD" id="cd06263">
    <property type="entry name" value="MAM"/>
    <property type="match status" value="9"/>
</dbReference>
<feature type="disulfide bond" evidence="4">
    <location>
        <begin position="1846"/>
        <end position="1861"/>
    </location>
</feature>
<feature type="disulfide bond" evidence="4">
    <location>
        <begin position="1198"/>
        <end position="1216"/>
    </location>
</feature>
<dbReference type="Gene3D" id="4.10.400.10">
    <property type="entry name" value="Low-density Lipoprotein Receptor"/>
    <property type="match status" value="9"/>
</dbReference>
<dbReference type="SUPFAM" id="SSF57424">
    <property type="entry name" value="LDL receptor-like module"/>
    <property type="match status" value="8"/>
</dbReference>
<feature type="domain" description="MAM" evidence="8">
    <location>
        <begin position="1654"/>
        <end position="1816"/>
    </location>
</feature>
<keyword evidence="1" id="KW-0677">Repeat</keyword>
<feature type="disulfide bond" evidence="4">
    <location>
        <begin position="1873"/>
        <end position="1885"/>
    </location>
</feature>
<dbReference type="InterPro" id="IPR051560">
    <property type="entry name" value="MAM_domain-containing"/>
</dbReference>
<evidence type="ECO:0000256" key="6">
    <source>
        <dbReference type="SAM" id="SignalP"/>
    </source>
</evidence>
<dbReference type="Bgee" id="ENSXETG00000040057">
    <property type="expression patterns" value="Expressed in intestine and 5 other cell types or tissues"/>
</dbReference>
<feature type="disulfide bond" evidence="4">
    <location>
        <begin position="1411"/>
        <end position="1423"/>
    </location>
</feature>
<feature type="transmembrane region" description="Helical" evidence="5">
    <location>
        <begin position="2002"/>
        <end position="2026"/>
    </location>
</feature>
<feature type="disulfide bond" evidence="4">
    <location>
        <begin position="1631"/>
        <end position="1646"/>
    </location>
</feature>
<dbReference type="InterPro" id="IPR013320">
    <property type="entry name" value="ConA-like_dom_sf"/>
</dbReference>
<dbReference type="SUPFAM" id="SSF57196">
    <property type="entry name" value="EGF/Laminin"/>
    <property type="match status" value="1"/>
</dbReference>
<feature type="domain" description="MAM" evidence="8">
    <location>
        <begin position="220"/>
        <end position="365"/>
    </location>
</feature>
<evidence type="ECO:0000256" key="4">
    <source>
        <dbReference type="PROSITE-ProRule" id="PRU00124"/>
    </source>
</evidence>
<feature type="signal peptide" evidence="6">
    <location>
        <begin position="1"/>
        <end position="22"/>
    </location>
</feature>